<organism evidence="5 6">
    <name type="scientific">Bacillus xiapuensis</name>
    <dbReference type="NCBI Taxonomy" id="2014075"/>
    <lineage>
        <taxon>Bacteria</taxon>
        <taxon>Bacillati</taxon>
        <taxon>Bacillota</taxon>
        <taxon>Bacilli</taxon>
        <taxon>Bacillales</taxon>
        <taxon>Bacillaceae</taxon>
        <taxon>Bacillus</taxon>
    </lineage>
</organism>
<dbReference type="InterPro" id="IPR036388">
    <property type="entry name" value="WH-like_DNA-bd_sf"/>
</dbReference>
<dbReference type="SMART" id="SM00347">
    <property type="entry name" value="HTH_MARR"/>
    <property type="match status" value="1"/>
</dbReference>
<evidence type="ECO:0000313" key="6">
    <source>
        <dbReference type="Proteomes" id="UP001330749"/>
    </source>
</evidence>
<keyword evidence="3" id="KW-0804">Transcription</keyword>
<dbReference type="PROSITE" id="PS50995">
    <property type="entry name" value="HTH_MARR_2"/>
    <property type="match status" value="1"/>
</dbReference>
<gene>
    <name evidence="5" type="ORF">P4447_01720</name>
</gene>
<keyword evidence="6" id="KW-1185">Reference proteome</keyword>
<dbReference type="InterPro" id="IPR000835">
    <property type="entry name" value="HTH_MarR-typ"/>
</dbReference>
<evidence type="ECO:0000259" key="4">
    <source>
        <dbReference type="PROSITE" id="PS50995"/>
    </source>
</evidence>
<dbReference type="InterPro" id="IPR036390">
    <property type="entry name" value="WH_DNA-bd_sf"/>
</dbReference>
<accession>A0ABU6N9C4</accession>
<dbReference type="InterPro" id="IPR023187">
    <property type="entry name" value="Tscrpt_reg_MarR-type_CS"/>
</dbReference>
<sequence length="149" mass="16898">MAVLNNEIYESFLEINKAIKRLIKLDADQLGITTVQLKAIYKLASNPDISLGELAEKLRMTNSTASSLIERLVQIGLVERVIPPENRRVVSIHLTDKGKKILNQFQSSDSIFIKKMNDVLELPEKELSELLRLQKLVLKKLTIEEESGK</sequence>
<keyword evidence="2" id="KW-0238">DNA-binding</keyword>
<evidence type="ECO:0000256" key="1">
    <source>
        <dbReference type="ARBA" id="ARBA00023015"/>
    </source>
</evidence>
<protein>
    <submittedName>
        <fullName evidence="5">MarR family transcriptional regulator</fullName>
    </submittedName>
</protein>
<dbReference type="Pfam" id="PF01047">
    <property type="entry name" value="MarR"/>
    <property type="match status" value="1"/>
</dbReference>
<evidence type="ECO:0000256" key="3">
    <source>
        <dbReference type="ARBA" id="ARBA00023163"/>
    </source>
</evidence>
<dbReference type="Proteomes" id="UP001330749">
    <property type="component" value="Unassembled WGS sequence"/>
</dbReference>
<dbReference type="PRINTS" id="PR00598">
    <property type="entry name" value="HTHMARR"/>
</dbReference>
<evidence type="ECO:0000313" key="5">
    <source>
        <dbReference type="EMBL" id="MED3561275.1"/>
    </source>
</evidence>
<dbReference type="SUPFAM" id="SSF46785">
    <property type="entry name" value="Winged helix' DNA-binding domain"/>
    <property type="match status" value="1"/>
</dbReference>
<dbReference type="Gene3D" id="1.10.10.10">
    <property type="entry name" value="Winged helix-like DNA-binding domain superfamily/Winged helix DNA-binding domain"/>
    <property type="match status" value="1"/>
</dbReference>
<dbReference type="PANTHER" id="PTHR42756">
    <property type="entry name" value="TRANSCRIPTIONAL REGULATOR, MARR"/>
    <property type="match status" value="1"/>
</dbReference>
<dbReference type="PROSITE" id="PS01117">
    <property type="entry name" value="HTH_MARR_1"/>
    <property type="match status" value="1"/>
</dbReference>
<reference evidence="5 6" key="1">
    <citation type="submission" date="2023-03" db="EMBL/GenBank/DDBJ databases">
        <title>Bacillus Genome Sequencing.</title>
        <authorList>
            <person name="Dunlap C."/>
        </authorList>
    </citation>
    <scope>NUCLEOTIDE SEQUENCE [LARGE SCALE GENOMIC DNA]</scope>
    <source>
        <strain evidence="5 6">B-14544</strain>
    </source>
</reference>
<name>A0ABU6N9C4_9BACI</name>
<dbReference type="PANTHER" id="PTHR42756:SF1">
    <property type="entry name" value="TRANSCRIPTIONAL REPRESSOR OF EMRAB OPERON"/>
    <property type="match status" value="1"/>
</dbReference>
<dbReference type="RefSeq" id="WP_327966119.1">
    <property type="nucleotide sequence ID" value="NZ_JARMQG010000012.1"/>
</dbReference>
<proteinExistence type="predicted"/>
<feature type="domain" description="HTH marR-type" evidence="4">
    <location>
        <begin position="5"/>
        <end position="139"/>
    </location>
</feature>
<evidence type="ECO:0000256" key="2">
    <source>
        <dbReference type="ARBA" id="ARBA00023125"/>
    </source>
</evidence>
<keyword evidence="1" id="KW-0805">Transcription regulation</keyword>
<dbReference type="EMBL" id="JARMQG010000012">
    <property type="protein sequence ID" value="MED3561275.1"/>
    <property type="molecule type" value="Genomic_DNA"/>
</dbReference>
<comment type="caution">
    <text evidence="5">The sequence shown here is derived from an EMBL/GenBank/DDBJ whole genome shotgun (WGS) entry which is preliminary data.</text>
</comment>